<organism evidence="1 2">
    <name type="scientific">Pluteus cervinus</name>
    <dbReference type="NCBI Taxonomy" id="181527"/>
    <lineage>
        <taxon>Eukaryota</taxon>
        <taxon>Fungi</taxon>
        <taxon>Dikarya</taxon>
        <taxon>Basidiomycota</taxon>
        <taxon>Agaricomycotina</taxon>
        <taxon>Agaricomycetes</taxon>
        <taxon>Agaricomycetidae</taxon>
        <taxon>Agaricales</taxon>
        <taxon>Pluteineae</taxon>
        <taxon>Pluteaceae</taxon>
        <taxon>Pluteus</taxon>
    </lineage>
</organism>
<sequence>MLPFCLVELPPEVLKLSLLDARFDREELRALRLVCRLFNNLVEPTVLSTIKICVGESKVTSSMHQLEALANGATGANAYARHLDVRVRQYTDPSVDTSTSLGDTNTPDHQQEEAKTLLLKAIGSMPGLRTVRFSFRAYFPGSEWAWEGIIDSLTRMKNLRDLSITLKLEYPYVPQLERLANLQKLAISCDSQTLARCIVPQAASILRKSPSLTSLTISDTNRWWVEPEEAFFLNTLLNNLPKSIPPLALSELFLDHCSLIPTQGVLRHLMNLRSFTCTRAPNEPDDLPGKTEKDKEFTQADILAIEGLRPNAALFWKDFDALPLEHLSLGYVDHATLRYIAAHPRMRTISFSDIDNSRRALVDHLASTFYEDVLPKHVSILENLRIQARYSSLWAFGAHNKSIISQCQNLRTLQLCWDSEESHAQKTLYSIIDLSSTFPHLQQFSISVVLPRGYRGSKCGSSASMFRARCRRKVDDLVQKYGRVKPGKHLHEIKVYKSKFALVKKVKRYSYHRLASEPSDETDDDDD</sequence>
<dbReference type="Proteomes" id="UP000308600">
    <property type="component" value="Unassembled WGS sequence"/>
</dbReference>
<name>A0ACD3B821_9AGAR</name>
<gene>
    <name evidence="1" type="ORF">BDN72DRAFT_876034</name>
</gene>
<protein>
    <submittedName>
        <fullName evidence="1">Uncharacterized protein</fullName>
    </submittedName>
</protein>
<keyword evidence="2" id="KW-1185">Reference proteome</keyword>
<reference evidence="1 2" key="1">
    <citation type="journal article" date="2019" name="Nat. Ecol. Evol.">
        <title>Megaphylogeny resolves global patterns of mushroom evolution.</title>
        <authorList>
            <person name="Varga T."/>
            <person name="Krizsan K."/>
            <person name="Foldi C."/>
            <person name="Dima B."/>
            <person name="Sanchez-Garcia M."/>
            <person name="Sanchez-Ramirez S."/>
            <person name="Szollosi G.J."/>
            <person name="Szarkandi J.G."/>
            <person name="Papp V."/>
            <person name="Albert L."/>
            <person name="Andreopoulos W."/>
            <person name="Angelini C."/>
            <person name="Antonin V."/>
            <person name="Barry K.W."/>
            <person name="Bougher N.L."/>
            <person name="Buchanan P."/>
            <person name="Buyck B."/>
            <person name="Bense V."/>
            <person name="Catcheside P."/>
            <person name="Chovatia M."/>
            <person name="Cooper J."/>
            <person name="Damon W."/>
            <person name="Desjardin D."/>
            <person name="Finy P."/>
            <person name="Geml J."/>
            <person name="Haridas S."/>
            <person name="Hughes K."/>
            <person name="Justo A."/>
            <person name="Karasinski D."/>
            <person name="Kautmanova I."/>
            <person name="Kiss B."/>
            <person name="Kocsube S."/>
            <person name="Kotiranta H."/>
            <person name="LaButti K.M."/>
            <person name="Lechner B.E."/>
            <person name="Liimatainen K."/>
            <person name="Lipzen A."/>
            <person name="Lukacs Z."/>
            <person name="Mihaltcheva S."/>
            <person name="Morgado L.N."/>
            <person name="Niskanen T."/>
            <person name="Noordeloos M.E."/>
            <person name="Ohm R.A."/>
            <person name="Ortiz-Santana B."/>
            <person name="Ovrebo C."/>
            <person name="Racz N."/>
            <person name="Riley R."/>
            <person name="Savchenko A."/>
            <person name="Shiryaev A."/>
            <person name="Soop K."/>
            <person name="Spirin V."/>
            <person name="Szebenyi C."/>
            <person name="Tomsovsky M."/>
            <person name="Tulloss R.E."/>
            <person name="Uehling J."/>
            <person name="Grigoriev I.V."/>
            <person name="Vagvolgyi C."/>
            <person name="Papp T."/>
            <person name="Martin F.M."/>
            <person name="Miettinen O."/>
            <person name="Hibbett D.S."/>
            <person name="Nagy L.G."/>
        </authorList>
    </citation>
    <scope>NUCLEOTIDE SEQUENCE [LARGE SCALE GENOMIC DNA]</scope>
    <source>
        <strain evidence="1 2">NL-1719</strain>
    </source>
</reference>
<accession>A0ACD3B821</accession>
<evidence type="ECO:0000313" key="2">
    <source>
        <dbReference type="Proteomes" id="UP000308600"/>
    </source>
</evidence>
<evidence type="ECO:0000313" key="1">
    <source>
        <dbReference type="EMBL" id="TFK73132.1"/>
    </source>
</evidence>
<proteinExistence type="predicted"/>
<dbReference type="EMBL" id="ML208278">
    <property type="protein sequence ID" value="TFK73132.1"/>
    <property type="molecule type" value="Genomic_DNA"/>
</dbReference>